<keyword evidence="5" id="KW-0963">Cytoplasm</keyword>
<sequence length="264" mass="28677">MNIGFIGFGNMAKTIANGLINEEVTQKERVFFSTRTKESRQKTEKEWGITGVESNQAVIDSADVIILAMKPHQFDEVLQPLTIPKEKLVISVAAGVTSTKLEEHLSKNQYFRVMPNLNAQVQASMTAIVENKEVDSRQKEVVETLFSAIGEVVFIPEEQLSVFIALAGSSPAIVFLMIDTLARSAVKYGMSKDTATKIAAQAVLGSGKTVHESATSPWDLIDQVSSPGGITVEAILNLMQSGFSGSLIQAVDKMVEKDNKLSNN</sequence>
<evidence type="ECO:0000259" key="7">
    <source>
        <dbReference type="Pfam" id="PF03807"/>
    </source>
</evidence>
<keyword evidence="5" id="KW-0028">Amino-acid biosynthesis</keyword>
<comment type="catalytic activity">
    <reaction evidence="5">
        <text>L-proline + NADP(+) = (S)-1-pyrroline-5-carboxylate + NADPH + 2 H(+)</text>
        <dbReference type="Rhea" id="RHEA:14109"/>
        <dbReference type="ChEBI" id="CHEBI:15378"/>
        <dbReference type="ChEBI" id="CHEBI:17388"/>
        <dbReference type="ChEBI" id="CHEBI:57783"/>
        <dbReference type="ChEBI" id="CHEBI:58349"/>
        <dbReference type="ChEBI" id="CHEBI:60039"/>
        <dbReference type="EC" id="1.5.1.2"/>
    </reaction>
</comment>
<dbReference type="InterPro" id="IPR008927">
    <property type="entry name" value="6-PGluconate_DH-like_C_sf"/>
</dbReference>
<proteinExistence type="inferred from homology"/>
<comment type="catalytic activity">
    <reaction evidence="5">
        <text>L-proline + NAD(+) = (S)-1-pyrroline-5-carboxylate + NADH + 2 H(+)</text>
        <dbReference type="Rhea" id="RHEA:14105"/>
        <dbReference type="ChEBI" id="CHEBI:15378"/>
        <dbReference type="ChEBI" id="CHEBI:17388"/>
        <dbReference type="ChEBI" id="CHEBI:57540"/>
        <dbReference type="ChEBI" id="CHEBI:57945"/>
        <dbReference type="ChEBI" id="CHEBI:60039"/>
        <dbReference type="EC" id="1.5.1.2"/>
    </reaction>
</comment>
<keyword evidence="4 5" id="KW-0560">Oxidoreductase</keyword>
<keyword evidence="10" id="KW-1185">Reference proteome</keyword>
<dbReference type="Gene3D" id="1.10.3730.10">
    <property type="entry name" value="ProC C-terminal domain-like"/>
    <property type="match status" value="1"/>
</dbReference>
<evidence type="ECO:0000313" key="10">
    <source>
        <dbReference type="Proteomes" id="UP001501166"/>
    </source>
</evidence>
<comment type="pathway">
    <text evidence="5">Amino-acid biosynthesis; L-proline biosynthesis; L-proline from L-glutamate 5-semialdehyde: step 1/1.</text>
</comment>
<dbReference type="PIRSF" id="PIRSF000193">
    <property type="entry name" value="Pyrrol-5-carb_rd"/>
    <property type="match status" value="1"/>
</dbReference>
<feature type="domain" description="Pyrroline-5-carboxylate reductase catalytic N-terminal" evidence="7">
    <location>
        <begin position="3"/>
        <end position="95"/>
    </location>
</feature>
<dbReference type="SUPFAM" id="SSF51735">
    <property type="entry name" value="NAD(P)-binding Rossmann-fold domains"/>
    <property type="match status" value="1"/>
</dbReference>
<accession>A0ABP3H1I8</accession>
<evidence type="ECO:0000256" key="6">
    <source>
        <dbReference type="NCBIfam" id="TIGR00112"/>
    </source>
</evidence>
<dbReference type="Pfam" id="PF14748">
    <property type="entry name" value="P5CR_dimer"/>
    <property type="match status" value="1"/>
</dbReference>
<protein>
    <recommendedName>
        <fullName evidence="5 6">Pyrroline-5-carboxylate reductase</fullName>
        <shortName evidence="5">P5C reductase</shortName>
        <shortName evidence="5">P5CR</shortName>
        <ecNumber evidence="5 6">1.5.1.2</ecNumber>
    </recommendedName>
    <alternativeName>
        <fullName evidence="5">PCA reductase</fullName>
    </alternativeName>
</protein>
<dbReference type="InterPro" id="IPR000304">
    <property type="entry name" value="Pyrroline-COOH_reductase"/>
</dbReference>
<comment type="function">
    <text evidence="5">Catalyzes the reduction of 1-pyrroline-5-carboxylate (PCA) to L-proline.</text>
</comment>
<gene>
    <name evidence="5 9" type="primary">proC</name>
    <name evidence="9" type="ORF">GCM10008932_10750</name>
</gene>
<dbReference type="NCBIfam" id="TIGR00112">
    <property type="entry name" value="proC"/>
    <property type="match status" value="1"/>
</dbReference>
<dbReference type="PANTHER" id="PTHR11645:SF0">
    <property type="entry name" value="PYRROLINE-5-CARBOXYLATE REDUCTASE 3"/>
    <property type="match status" value="1"/>
</dbReference>
<evidence type="ECO:0000313" key="9">
    <source>
        <dbReference type="EMBL" id="GAA0360012.1"/>
    </source>
</evidence>
<dbReference type="InterPro" id="IPR036291">
    <property type="entry name" value="NAD(P)-bd_dom_sf"/>
</dbReference>
<evidence type="ECO:0000256" key="3">
    <source>
        <dbReference type="ARBA" id="ARBA00022857"/>
    </source>
</evidence>
<dbReference type="Gene3D" id="3.40.50.720">
    <property type="entry name" value="NAD(P)-binding Rossmann-like Domain"/>
    <property type="match status" value="1"/>
</dbReference>
<dbReference type="EMBL" id="BAAACW010000064">
    <property type="protein sequence ID" value="GAA0360012.1"/>
    <property type="molecule type" value="Genomic_DNA"/>
</dbReference>
<dbReference type="EC" id="1.5.1.2" evidence="5 6"/>
<comment type="subcellular location">
    <subcellularLocation>
        <location evidence="5">Cytoplasm</location>
    </subcellularLocation>
</comment>
<evidence type="ECO:0000256" key="2">
    <source>
        <dbReference type="ARBA" id="ARBA00022650"/>
    </source>
</evidence>
<keyword evidence="3 5" id="KW-0521">NADP</keyword>
<dbReference type="Proteomes" id="UP001501166">
    <property type="component" value="Unassembled WGS sequence"/>
</dbReference>
<dbReference type="InterPro" id="IPR028939">
    <property type="entry name" value="P5C_Rdtase_cat_N"/>
</dbReference>
<evidence type="ECO:0000256" key="5">
    <source>
        <dbReference type="HAMAP-Rule" id="MF_01925"/>
    </source>
</evidence>
<keyword evidence="2 5" id="KW-0641">Proline biosynthesis</keyword>
<name>A0ABP3H1I8_9LACT</name>
<dbReference type="HAMAP" id="MF_01925">
    <property type="entry name" value="P5C_reductase"/>
    <property type="match status" value="1"/>
</dbReference>
<dbReference type="Pfam" id="PF03807">
    <property type="entry name" value="F420_oxidored"/>
    <property type="match status" value="1"/>
</dbReference>
<reference evidence="10" key="1">
    <citation type="journal article" date="2019" name="Int. J. Syst. Evol. Microbiol.">
        <title>The Global Catalogue of Microorganisms (GCM) 10K type strain sequencing project: providing services to taxonomists for standard genome sequencing and annotation.</title>
        <authorList>
            <consortium name="The Broad Institute Genomics Platform"/>
            <consortium name="The Broad Institute Genome Sequencing Center for Infectious Disease"/>
            <person name="Wu L."/>
            <person name="Ma J."/>
        </authorList>
    </citation>
    <scope>NUCLEOTIDE SEQUENCE [LARGE SCALE GENOMIC DNA]</scope>
    <source>
        <strain evidence="10">JCM 12662</strain>
    </source>
</reference>
<dbReference type="PANTHER" id="PTHR11645">
    <property type="entry name" value="PYRROLINE-5-CARBOXYLATE REDUCTASE"/>
    <property type="match status" value="1"/>
</dbReference>
<dbReference type="InterPro" id="IPR029036">
    <property type="entry name" value="P5CR_dimer"/>
</dbReference>
<organism evidence="9 10">
    <name type="scientific">Alkalibacterium iburiense</name>
    <dbReference type="NCBI Taxonomy" id="290589"/>
    <lineage>
        <taxon>Bacteria</taxon>
        <taxon>Bacillati</taxon>
        <taxon>Bacillota</taxon>
        <taxon>Bacilli</taxon>
        <taxon>Lactobacillales</taxon>
        <taxon>Carnobacteriaceae</taxon>
        <taxon>Alkalibacterium</taxon>
    </lineage>
</organism>
<dbReference type="RefSeq" id="WP_343754591.1">
    <property type="nucleotide sequence ID" value="NZ_BAAACW010000064.1"/>
</dbReference>
<dbReference type="SUPFAM" id="SSF48179">
    <property type="entry name" value="6-phosphogluconate dehydrogenase C-terminal domain-like"/>
    <property type="match status" value="1"/>
</dbReference>
<evidence type="ECO:0000256" key="4">
    <source>
        <dbReference type="ARBA" id="ARBA00023002"/>
    </source>
</evidence>
<comment type="caution">
    <text evidence="9">The sequence shown here is derived from an EMBL/GenBank/DDBJ whole genome shotgun (WGS) entry which is preliminary data.</text>
</comment>
<evidence type="ECO:0000256" key="1">
    <source>
        <dbReference type="ARBA" id="ARBA00005525"/>
    </source>
</evidence>
<feature type="domain" description="Pyrroline-5-carboxylate reductase dimerisation" evidence="8">
    <location>
        <begin position="157"/>
        <end position="260"/>
    </location>
</feature>
<evidence type="ECO:0000259" key="8">
    <source>
        <dbReference type="Pfam" id="PF14748"/>
    </source>
</evidence>
<comment type="similarity">
    <text evidence="1 5">Belongs to the pyrroline-5-carboxylate reductase family.</text>
</comment>